<dbReference type="InterPro" id="IPR009072">
    <property type="entry name" value="Histone-fold"/>
</dbReference>
<evidence type="ECO:0000313" key="6">
    <source>
        <dbReference type="Proteomes" id="UP001214628"/>
    </source>
</evidence>
<evidence type="ECO:0000313" key="5">
    <source>
        <dbReference type="EMBL" id="WFD44888.1"/>
    </source>
</evidence>
<evidence type="ECO:0000256" key="3">
    <source>
        <dbReference type="SAM" id="MobiDB-lite"/>
    </source>
</evidence>
<dbReference type="GO" id="GO:0006261">
    <property type="term" value="P:DNA-templated DNA replication"/>
    <property type="evidence" value="ECO:0007669"/>
    <property type="project" value="TreeGrafter"/>
</dbReference>
<organism evidence="5 6">
    <name type="scientific">Malassezia psittaci</name>
    <dbReference type="NCBI Taxonomy" id="1821823"/>
    <lineage>
        <taxon>Eukaryota</taxon>
        <taxon>Fungi</taxon>
        <taxon>Dikarya</taxon>
        <taxon>Basidiomycota</taxon>
        <taxon>Ustilaginomycotina</taxon>
        <taxon>Malasseziomycetes</taxon>
        <taxon>Malasseziales</taxon>
        <taxon>Malasseziaceae</taxon>
        <taxon>Malassezia</taxon>
    </lineage>
</organism>
<name>A0AAF0FI20_9BASI</name>
<feature type="domain" description="Transcription factor CBF/NF-Y/archaeal histone" evidence="4">
    <location>
        <begin position="120"/>
        <end position="189"/>
    </location>
</feature>
<dbReference type="CDD" id="cd23645">
    <property type="entry name" value="HFD_Dpb3-like"/>
    <property type="match status" value="1"/>
</dbReference>
<keyword evidence="2" id="KW-0539">Nucleus</keyword>
<dbReference type="EMBL" id="CP118380">
    <property type="protein sequence ID" value="WFD44888.1"/>
    <property type="molecule type" value="Genomic_DNA"/>
</dbReference>
<feature type="region of interest" description="Disordered" evidence="3">
    <location>
        <begin position="35"/>
        <end position="115"/>
    </location>
</feature>
<feature type="compositionally biased region" description="Basic and acidic residues" evidence="3">
    <location>
        <begin position="218"/>
        <end position="236"/>
    </location>
</feature>
<dbReference type="Gene3D" id="1.10.20.10">
    <property type="entry name" value="Histone, subunit A"/>
    <property type="match status" value="1"/>
</dbReference>
<protein>
    <recommendedName>
        <fullName evidence="4">Transcription factor CBF/NF-Y/archaeal histone domain-containing protein</fullName>
    </recommendedName>
</protein>
<comment type="subcellular location">
    <subcellularLocation>
        <location evidence="1">Nucleus</location>
    </subcellularLocation>
</comment>
<dbReference type="PANTHER" id="PTHR10252">
    <property type="entry name" value="HISTONE-LIKE TRANSCRIPTION FACTOR CCAAT-RELATED"/>
    <property type="match status" value="1"/>
</dbReference>
<feature type="compositionally biased region" description="Low complexity" evidence="3">
    <location>
        <begin position="240"/>
        <end position="269"/>
    </location>
</feature>
<dbReference type="InterPro" id="IPR003958">
    <property type="entry name" value="CBFA_NFYB_domain"/>
</dbReference>
<sequence length="316" mass="34078">MEAGFNWEAQDRAPLAEPVPGTEARVSEIIQGAVPPIAQETSPSATPAELNGNVAPLDLGQESRPIESTPLDAAPESEAMQEEEHNETTSIQEGVSKEARPAPKRAPRPSLPAQKGTTVFPVARISKIIKADSAVDICSKEATFLISAATVRRTILIQELFVKRFVEDACVNARMDKRKMVRYDDMAKATLQNEYFDFLRDVVPMPVPLSVAMQQRNELGKDHERDSDAGKNKQDASPESDQPAATSASPTPADSLPIPSTTSLPSISPFIGNVETPDTDPSVGQAPQLARIEGNNTPHHPIGSDHQESVAMDIGY</sequence>
<feature type="region of interest" description="Disordered" evidence="3">
    <location>
        <begin position="1"/>
        <end position="21"/>
    </location>
</feature>
<dbReference type="PANTHER" id="PTHR10252:SF54">
    <property type="entry name" value="CHROMATIN ACCESSIBILITY COMPLEX PROTEIN 1"/>
    <property type="match status" value="1"/>
</dbReference>
<accession>A0AAF0FI20</accession>
<feature type="region of interest" description="Disordered" evidence="3">
    <location>
        <begin position="218"/>
        <end position="316"/>
    </location>
</feature>
<dbReference type="AlphaFoldDB" id="A0AAF0FI20"/>
<evidence type="ECO:0000259" key="4">
    <source>
        <dbReference type="Pfam" id="PF00808"/>
    </source>
</evidence>
<proteinExistence type="predicted"/>
<keyword evidence="6" id="KW-1185">Reference proteome</keyword>
<dbReference type="Pfam" id="PF00808">
    <property type="entry name" value="CBFD_NFYB_HMF"/>
    <property type="match status" value="1"/>
</dbReference>
<gene>
    <name evidence="5" type="ORF">MPSI1_003560</name>
</gene>
<reference evidence="5" key="1">
    <citation type="submission" date="2023-02" db="EMBL/GenBank/DDBJ databases">
        <title>Mating type loci evolution in Malassezia.</title>
        <authorList>
            <person name="Coelho M.A."/>
        </authorList>
    </citation>
    <scope>NUCLEOTIDE SEQUENCE</scope>
    <source>
        <strain evidence="5">CBS 14136</strain>
    </source>
</reference>
<dbReference type="SUPFAM" id="SSF47113">
    <property type="entry name" value="Histone-fold"/>
    <property type="match status" value="1"/>
</dbReference>
<dbReference type="GO" id="GO:0008623">
    <property type="term" value="C:CHRAC"/>
    <property type="evidence" value="ECO:0007669"/>
    <property type="project" value="TreeGrafter"/>
</dbReference>
<dbReference type="Proteomes" id="UP001214628">
    <property type="component" value="Chromosome 6"/>
</dbReference>
<dbReference type="GO" id="GO:0046982">
    <property type="term" value="F:protein heterodimerization activity"/>
    <property type="evidence" value="ECO:0007669"/>
    <property type="project" value="InterPro"/>
</dbReference>
<evidence type="ECO:0000256" key="1">
    <source>
        <dbReference type="ARBA" id="ARBA00004123"/>
    </source>
</evidence>
<evidence type="ECO:0000256" key="2">
    <source>
        <dbReference type="ARBA" id="ARBA00023242"/>
    </source>
</evidence>
<dbReference type="InterPro" id="IPR050568">
    <property type="entry name" value="Transcr_DNA_Rep_Reg"/>
</dbReference>